<comment type="caution">
    <text evidence="1">The sequence shown here is derived from an EMBL/GenBank/DDBJ whole genome shotgun (WGS) entry which is preliminary data.</text>
</comment>
<evidence type="ECO:0000313" key="1">
    <source>
        <dbReference type="EMBL" id="CAF4369446.1"/>
    </source>
</evidence>
<dbReference type="Proteomes" id="UP000663881">
    <property type="component" value="Unassembled WGS sequence"/>
</dbReference>
<reference evidence="1" key="1">
    <citation type="submission" date="2021-02" db="EMBL/GenBank/DDBJ databases">
        <authorList>
            <person name="Nowell W R."/>
        </authorList>
    </citation>
    <scope>NUCLEOTIDE SEQUENCE</scope>
</reference>
<organism evidence="1 2">
    <name type="scientific">Adineta steineri</name>
    <dbReference type="NCBI Taxonomy" id="433720"/>
    <lineage>
        <taxon>Eukaryota</taxon>
        <taxon>Metazoa</taxon>
        <taxon>Spiralia</taxon>
        <taxon>Gnathifera</taxon>
        <taxon>Rotifera</taxon>
        <taxon>Eurotatoria</taxon>
        <taxon>Bdelloidea</taxon>
        <taxon>Adinetida</taxon>
        <taxon>Adinetidae</taxon>
        <taxon>Adineta</taxon>
    </lineage>
</organism>
<dbReference type="EMBL" id="CAJOAY010023827">
    <property type="protein sequence ID" value="CAF4369446.1"/>
    <property type="molecule type" value="Genomic_DNA"/>
</dbReference>
<evidence type="ECO:0000313" key="2">
    <source>
        <dbReference type="Proteomes" id="UP000663881"/>
    </source>
</evidence>
<proteinExistence type="predicted"/>
<dbReference type="AlphaFoldDB" id="A0A820M7G9"/>
<sequence length="78" mass="9033">MSFTMCYIVTSFNSISLFDNVLQVIGIGMAHQISGDLQDDIEHIFNMNKDKEVQQIVIQTRENTSKEYFKDETLQQGR</sequence>
<name>A0A820M7G9_9BILA</name>
<accession>A0A820M7G9</accession>
<gene>
    <name evidence="1" type="ORF">OKA104_LOCUS49757</name>
</gene>
<protein>
    <submittedName>
        <fullName evidence="1">Uncharacterized protein</fullName>
    </submittedName>
</protein>